<dbReference type="EMBL" id="AMFJ01021628">
    <property type="protein sequence ID" value="EKD66432.1"/>
    <property type="molecule type" value="Genomic_DNA"/>
</dbReference>
<feature type="compositionally biased region" description="Low complexity" evidence="1">
    <location>
        <begin position="201"/>
        <end position="220"/>
    </location>
</feature>
<comment type="caution">
    <text evidence="3">The sequence shown here is derived from an EMBL/GenBank/DDBJ whole genome shotgun (WGS) entry which is preliminary data.</text>
</comment>
<feature type="region of interest" description="Disordered" evidence="1">
    <location>
        <begin position="170"/>
        <end position="239"/>
    </location>
</feature>
<sequence length="239" mass="28123">MSKILQIKQNKGNYAFIDAQNLNSGLNKLGWKMDWKKFRDYLKDQYNIEVAYVFIGFIAGMEDLYIAIQKAWFVIVFKEVISAHDWIWIKWNVDAELILQAMIDYNKYDKALIVSWDWDFSCLLRHLVANNKFLMLIAPHRKYLSSLLLKAADSKIDYLQSIRKKVEYRHYTSNKPKTSKENTQNIPKPNISNKSVVNKTNISNPINNKPVINKPNPIKQNIKKPISHPKQARNEEYLF</sequence>
<feature type="domain" description="NYN" evidence="2">
    <location>
        <begin position="16"/>
        <end position="157"/>
    </location>
</feature>
<dbReference type="PANTHER" id="PTHR35458">
    <property type="entry name" value="SLR0755 PROTEIN"/>
    <property type="match status" value="1"/>
</dbReference>
<name>K2AXD7_9BACT</name>
<organism evidence="3">
    <name type="scientific">uncultured bacterium</name>
    <name type="common">gcode 4</name>
    <dbReference type="NCBI Taxonomy" id="1234023"/>
    <lineage>
        <taxon>Bacteria</taxon>
        <taxon>environmental samples</taxon>
    </lineage>
</organism>
<reference evidence="3" key="1">
    <citation type="journal article" date="2012" name="Science">
        <title>Fermentation, hydrogen, and sulfur metabolism in multiple uncultivated bacterial phyla.</title>
        <authorList>
            <person name="Wrighton K.C."/>
            <person name="Thomas B.C."/>
            <person name="Sharon I."/>
            <person name="Miller C.S."/>
            <person name="Castelle C.J."/>
            <person name="VerBerkmoes N.C."/>
            <person name="Wilkins M.J."/>
            <person name="Hettich R.L."/>
            <person name="Lipton M.S."/>
            <person name="Williams K.H."/>
            <person name="Long P.E."/>
            <person name="Banfield J.F."/>
        </authorList>
    </citation>
    <scope>NUCLEOTIDE SEQUENCE [LARGE SCALE GENOMIC DNA]</scope>
</reference>
<evidence type="ECO:0000256" key="1">
    <source>
        <dbReference type="SAM" id="MobiDB-lite"/>
    </source>
</evidence>
<feature type="compositionally biased region" description="Polar residues" evidence="1">
    <location>
        <begin position="171"/>
        <end position="200"/>
    </location>
</feature>
<proteinExistence type="predicted"/>
<evidence type="ECO:0000313" key="3">
    <source>
        <dbReference type="EMBL" id="EKD66432.1"/>
    </source>
</evidence>
<dbReference type="Gene3D" id="3.40.50.1010">
    <property type="entry name" value="5'-nuclease"/>
    <property type="match status" value="1"/>
</dbReference>
<protein>
    <recommendedName>
        <fullName evidence="2">NYN domain-containing protein</fullName>
    </recommendedName>
</protein>
<accession>K2AXD7</accession>
<gene>
    <name evidence="3" type="ORF">ACD_49C00042G0005</name>
</gene>
<dbReference type="PANTHER" id="PTHR35458:SF2">
    <property type="entry name" value="SLR0755 PROTEIN"/>
    <property type="match status" value="1"/>
</dbReference>
<evidence type="ECO:0000259" key="2">
    <source>
        <dbReference type="Pfam" id="PF01936"/>
    </source>
</evidence>
<dbReference type="InterPro" id="IPR047140">
    <property type="entry name" value="LabA"/>
</dbReference>
<dbReference type="Pfam" id="PF01936">
    <property type="entry name" value="NYN"/>
    <property type="match status" value="1"/>
</dbReference>
<dbReference type="GO" id="GO:0004540">
    <property type="term" value="F:RNA nuclease activity"/>
    <property type="evidence" value="ECO:0007669"/>
    <property type="project" value="InterPro"/>
</dbReference>
<dbReference type="InterPro" id="IPR021139">
    <property type="entry name" value="NYN"/>
</dbReference>
<dbReference type="AlphaFoldDB" id="K2AXD7"/>
<feature type="compositionally biased region" description="Basic residues" evidence="1">
    <location>
        <begin position="221"/>
        <end position="231"/>
    </location>
</feature>